<dbReference type="OrthoDB" id="21502at2759"/>
<reference evidence="1" key="1">
    <citation type="submission" date="2022-12" db="EMBL/GenBank/DDBJ databases">
        <authorList>
            <person name="Petersen C."/>
        </authorList>
    </citation>
    <scope>NUCLEOTIDE SEQUENCE</scope>
    <source>
        <strain evidence="1">IBT 29495</strain>
    </source>
</reference>
<protein>
    <recommendedName>
        <fullName evidence="3">Transferase</fullName>
    </recommendedName>
</protein>
<organism evidence="1 2">
    <name type="scientific">Penicillium fimorum</name>
    <dbReference type="NCBI Taxonomy" id="1882269"/>
    <lineage>
        <taxon>Eukaryota</taxon>
        <taxon>Fungi</taxon>
        <taxon>Dikarya</taxon>
        <taxon>Ascomycota</taxon>
        <taxon>Pezizomycotina</taxon>
        <taxon>Eurotiomycetes</taxon>
        <taxon>Eurotiomycetidae</taxon>
        <taxon>Eurotiales</taxon>
        <taxon>Aspergillaceae</taxon>
        <taxon>Penicillium</taxon>
    </lineage>
</organism>
<comment type="caution">
    <text evidence="1">The sequence shown here is derived from an EMBL/GenBank/DDBJ whole genome shotgun (WGS) entry which is preliminary data.</text>
</comment>
<accession>A0A9W9Y666</accession>
<sequence length="478" mass="53053">MSTKYTCRSTNPWADSSTIYAGLVVNAVLDLNILHEKQKELITLWPILGGTVTKPWSFTCGSHVDFDSRALDEPVSTYFPSDWGNTAGPSISTTLEPAIVDGKFLFAIESIPSTIFRLRVTVLRDATLICFGITHQVTGAGGCFEVVSAFCDLLSNRAIPAFALPPDARGIRLSDHITGSENKVYSDHFGGFEPPEKNWNIGVVKVAKMMWRVAVAQLWKSLGLREKLSEKYIHLPGDWVDKIRTKAQKELSNFPEASGVELTRNDIISAWYLKTIHGPASSSGRDTTPVDYYVAINYKGLLNPVTTGGCSENSLSAEKRHFHYLHHSVAMFRCMFSACQLQNDSIASIAWKIRRATLHYKQPSSIKKYVRFVEKNNSSLLVVDIRASDPFSMVGLSSWTTYNYMALDFSGAIGDRKAPQDGVRVTFVNPLALSPITGLTLYTLKDGMGGYLIRMANTETQWGQLEKSSSMENLFPVF</sequence>
<name>A0A9W9Y666_9EURO</name>
<dbReference type="Gene3D" id="3.30.559.10">
    <property type="entry name" value="Chloramphenicol acetyltransferase-like domain"/>
    <property type="match status" value="1"/>
</dbReference>
<dbReference type="Proteomes" id="UP001149954">
    <property type="component" value="Unassembled WGS sequence"/>
</dbReference>
<dbReference type="EMBL" id="JAPWDS010000001">
    <property type="protein sequence ID" value="KAJ5521004.1"/>
    <property type="molecule type" value="Genomic_DNA"/>
</dbReference>
<gene>
    <name evidence="1" type="ORF">N7463_001457</name>
</gene>
<dbReference type="AlphaFoldDB" id="A0A9W9Y666"/>
<evidence type="ECO:0000313" key="2">
    <source>
        <dbReference type="Proteomes" id="UP001149954"/>
    </source>
</evidence>
<evidence type="ECO:0008006" key="3">
    <source>
        <dbReference type="Google" id="ProtNLM"/>
    </source>
</evidence>
<proteinExistence type="predicted"/>
<reference evidence="1" key="2">
    <citation type="journal article" date="2023" name="IMA Fungus">
        <title>Comparative genomic study of the Penicillium genus elucidates a diverse pangenome and 15 lateral gene transfer events.</title>
        <authorList>
            <person name="Petersen C."/>
            <person name="Sorensen T."/>
            <person name="Nielsen M.R."/>
            <person name="Sondergaard T.E."/>
            <person name="Sorensen J.L."/>
            <person name="Fitzpatrick D.A."/>
            <person name="Frisvad J.C."/>
            <person name="Nielsen K.L."/>
        </authorList>
    </citation>
    <scope>NUCLEOTIDE SEQUENCE</scope>
    <source>
        <strain evidence="1">IBT 29495</strain>
    </source>
</reference>
<dbReference type="InterPro" id="IPR023213">
    <property type="entry name" value="CAT-like_dom_sf"/>
</dbReference>
<evidence type="ECO:0000313" key="1">
    <source>
        <dbReference type="EMBL" id="KAJ5521004.1"/>
    </source>
</evidence>
<keyword evidence="2" id="KW-1185">Reference proteome</keyword>